<dbReference type="InterPro" id="IPR005467">
    <property type="entry name" value="His_kinase_dom"/>
</dbReference>
<dbReference type="CDD" id="cd16922">
    <property type="entry name" value="HATPase_EvgS-ArcB-TorS-like"/>
    <property type="match status" value="1"/>
</dbReference>
<dbReference type="Pfam" id="PF13188">
    <property type="entry name" value="PAS_8"/>
    <property type="match status" value="1"/>
</dbReference>
<dbReference type="Gene3D" id="2.10.70.100">
    <property type="match status" value="1"/>
</dbReference>
<dbReference type="RefSeq" id="WP_343335452.1">
    <property type="nucleotide sequence ID" value="NZ_JAPOHD010000066.1"/>
</dbReference>
<dbReference type="PANTHER" id="PTHR45339">
    <property type="entry name" value="HYBRID SIGNAL TRANSDUCTION HISTIDINE KINASE J"/>
    <property type="match status" value="1"/>
</dbReference>
<dbReference type="PROSITE" id="PS50110">
    <property type="entry name" value="RESPONSE_REGULATORY"/>
    <property type="match status" value="1"/>
</dbReference>
<sequence length="1048" mass="119803">MNTKQTFVNNSNNEQESNLNKEIRLIAENLPNVIWKAEITPAGELVNVYISEIADDILELPRGTINNSIEKFYSYLLSDDQLRVNETITRALANPGNVFTFSYQVKKGNSQVAWFESTIRVNDSDQNKQVFGFTVDITEQKKIENRLKENEYLLQQAQKLADIGSYSLDIQTGYWASSENMDAIFGIDDNYIRNVETWLQIVYPDDRPIMYDYFINKVIERKQAFDKQYRIQKIDTGEVLWVHGRGKLEFDESGNAIKMIGTIQNISDQKLKELELLDAKAKAEESTERFELAMQVTLDGPYDWNLVTNEIYFSDRWKEILGYKPDELPNNFSVWEKLTDPDGVKKSYEMLTRHIAGELDKFELEFKMKHKNGHWVDILSRAIAHFNAEGKAVRVVGTHIDITESKKAEKQLKENEIRFRKLIEHLPIGIAIYEAVDNGNDFKFIDVNNTALAILNSSKKELIGHTILNSFSDKFIMPLFEVLRKVHATGKDKFIPSFYYKDSIREGWRENYIYKLQTGEIVAIFRDTTELKNAEESLKKQNAELIKAKLTAEHNQKRFKALHDASFGGIAIHDRGKIIDCNRGLSKLTGLKRKELIGMDGLLLIAKRSRKMVFNRILAEYKKPYEAIGLRKNGEEYPLRIEGRMIPYEGKTVRVVEFRDISDIKRAEYELIDAKEKAEESDRLKSAFLANMSHEIRTPMNGILGFTSLLQEPGLTGEQLQSYINIIKKSGDRMLQTVNDIIEVSKIETGQVTVSLAEVNVWDLLDFQYNFFKPEAERKGLKLFVEKDSLMNEHAVYTDEIKLNSILINLIKNAIKYSSKGSITIACKKTTSHIRFSVKDEGIGIPANRQIAIFDRFVQADIEDRRVHQGSGLGLTITKSYANMLGGEVWVESNEGKGSTFYATIAYNPAIYPRLKSNTGSTEFNTERANLIRIIVAEDDDVSFILLHKILSDENCNLTRVNNGQELVDTLKQNSAFDLVLVDLKMPKMDGIMATKLIRSFNKVIPIIAQTAYALEGDREKALTAGCTEYITKPIVKATLLEIVKRYA</sequence>
<proteinExistence type="predicted"/>
<dbReference type="InterPro" id="IPR001610">
    <property type="entry name" value="PAC"/>
</dbReference>
<dbReference type="Pfam" id="PF00512">
    <property type="entry name" value="HisKA"/>
    <property type="match status" value="1"/>
</dbReference>
<dbReference type="SUPFAM" id="SSF55785">
    <property type="entry name" value="PYP-like sensor domain (PAS domain)"/>
    <property type="match status" value="5"/>
</dbReference>
<dbReference type="FunFam" id="3.30.565.10:FF:000006">
    <property type="entry name" value="Sensor histidine kinase WalK"/>
    <property type="match status" value="1"/>
</dbReference>
<dbReference type="PRINTS" id="PR00344">
    <property type="entry name" value="BCTRLSENSOR"/>
</dbReference>
<dbReference type="InterPro" id="IPR003594">
    <property type="entry name" value="HATPase_dom"/>
</dbReference>
<evidence type="ECO:0000313" key="13">
    <source>
        <dbReference type="Proteomes" id="UP001145087"/>
    </source>
</evidence>
<evidence type="ECO:0000256" key="3">
    <source>
        <dbReference type="ARBA" id="ARBA00022553"/>
    </source>
</evidence>
<organism evidence="12 13">
    <name type="scientific">Draconibacterium aestuarii</name>
    <dbReference type="NCBI Taxonomy" id="2998507"/>
    <lineage>
        <taxon>Bacteria</taxon>
        <taxon>Pseudomonadati</taxon>
        <taxon>Bacteroidota</taxon>
        <taxon>Bacteroidia</taxon>
        <taxon>Marinilabiliales</taxon>
        <taxon>Prolixibacteraceae</taxon>
        <taxon>Draconibacterium</taxon>
    </lineage>
</organism>
<feature type="domain" description="PAC" evidence="11">
    <location>
        <begin position="99"/>
        <end position="149"/>
    </location>
</feature>
<keyword evidence="13" id="KW-1185">Reference proteome</keyword>
<reference evidence="12" key="1">
    <citation type="submission" date="2022-11" db="EMBL/GenBank/DDBJ databases">
        <title>Marilongibacter aestuarii gen. nov., sp. nov., isolated from tidal flat sediment.</title>
        <authorList>
            <person name="Jiayan W."/>
        </authorList>
    </citation>
    <scope>NUCLEOTIDE SEQUENCE</scope>
    <source>
        <strain evidence="12">Z1-6</strain>
    </source>
</reference>
<evidence type="ECO:0000256" key="2">
    <source>
        <dbReference type="ARBA" id="ARBA00012438"/>
    </source>
</evidence>
<dbReference type="PROSITE" id="PS50113">
    <property type="entry name" value="PAC"/>
    <property type="match status" value="3"/>
</dbReference>
<dbReference type="GO" id="GO:0000155">
    <property type="term" value="F:phosphorelay sensor kinase activity"/>
    <property type="evidence" value="ECO:0007669"/>
    <property type="project" value="InterPro"/>
</dbReference>
<dbReference type="InterPro" id="IPR013655">
    <property type="entry name" value="PAS_fold_3"/>
</dbReference>
<dbReference type="SUPFAM" id="SSF47384">
    <property type="entry name" value="Homodimeric domain of signal transducing histidine kinase"/>
    <property type="match status" value="1"/>
</dbReference>
<evidence type="ECO:0000259" key="9">
    <source>
        <dbReference type="PROSITE" id="PS50110"/>
    </source>
</evidence>
<dbReference type="SUPFAM" id="SSF55874">
    <property type="entry name" value="ATPase domain of HSP90 chaperone/DNA topoisomerase II/histidine kinase"/>
    <property type="match status" value="1"/>
</dbReference>
<dbReference type="SUPFAM" id="SSF52172">
    <property type="entry name" value="CheY-like"/>
    <property type="match status" value="1"/>
</dbReference>
<gene>
    <name evidence="12" type="ORF">OU798_22450</name>
</gene>
<dbReference type="SMART" id="SM00086">
    <property type="entry name" value="PAC"/>
    <property type="match status" value="4"/>
</dbReference>
<dbReference type="InterPro" id="IPR036097">
    <property type="entry name" value="HisK_dim/P_sf"/>
</dbReference>
<comment type="caution">
    <text evidence="12">The sequence shown here is derived from an EMBL/GenBank/DDBJ whole genome shotgun (WGS) entry which is preliminary data.</text>
</comment>
<dbReference type="PROSITE" id="PS50112">
    <property type="entry name" value="PAS"/>
    <property type="match status" value="1"/>
</dbReference>
<keyword evidence="4" id="KW-0808">Transferase</keyword>
<evidence type="ECO:0000259" key="10">
    <source>
        <dbReference type="PROSITE" id="PS50112"/>
    </source>
</evidence>
<keyword evidence="3 7" id="KW-0597">Phosphoprotein</keyword>
<dbReference type="SMART" id="SM00387">
    <property type="entry name" value="HATPase_c"/>
    <property type="match status" value="1"/>
</dbReference>
<keyword evidence="5" id="KW-0418">Kinase</keyword>
<keyword evidence="6" id="KW-0902">Two-component regulatory system</keyword>
<feature type="domain" description="Histidine kinase" evidence="8">
    <location>
        <begin position="691"/>
        <end position="909"/>
    </location>
</feature>
<evidence type="ECO:0000259" key="8">
    <source>
        <dbReference type="PROSITE" id="PS50109"/>
    </source>
</evidence>
<dbReference type="SMART" id="SM00388">
    <property type="entry name" value="HisKA"/>
    <property type="match status" value="1"/>
</dbReference>
<evidence type="ECO:0000313" key="12">
    <source>
        <dbReference type="EMBL" id="MCY1723126.1"/>
    </source>
</evidence>
<evidence type="ECO:0000256" key="7">
    <source>
        <dbReference type="PROSITE-ProRule" id="PRU00169"/>
    </source>
</evidence>
<evidence type="ECO:0000256" key="5">
    <source>
        <dbReference type="ARBA" id="ARBA00022777"/>
    </source>
</evidence>
<dbReference type="Pfam" id="PF02518">
    <property type="entry name" value="HATPase_c"/>
    <property type="match status" value="1"/>
</dbReference>
<dbReference type="InterPro" id="IPR000014">
    <property type="entry name" value="PAS"/>
</dbReference>
<dbReference type="InterPro" id="IPR001789">
    <property type="entry name" value="Sig_transdc_resp-reg_receiver"/>
</dbReference>
<dbReference type="EC" id="2.7.13.3" evidence="2"/>
<dbReference type="AlphaFoldDB" id="A0A9X3F9Q9"/>
<dbReference type="CDD" id="cd00130">
    <property type="entry name" value="PAS"/>
    <property type="match status" value="3"/>
</dbReference>
<dbReference type="Gene3D" id="3.30.450.20">
    <property type="entry name" value="PAS domain"/>
    <property type="match status" value="5"/>
</dbReference>
<dbReference type="InterPro" id="IPR003661">
    <property type="entry name" value="HisK_dim/P_dom"/>
</dbReference>
<dbReference type="CDD" id="cd00082">
    <property type="entry name" value="HisKA"/>
    <property type="match status" value="1"/>
</dbReference>
<protein>
    <recommendedName>
        <fullName evidence="2">histidine kinase</fullName>
        <ecNumber evidence="2">2.7.13.3</ecNumber>
    </recommendedName>
</protein>
<dbReference type="Pfam" id="PF00072">
    <property type="entry name" value="Response_reg"/>
    <property type="match status" value="1"/>
</dbReference>
<dbReference type="InterPro" id="IPR000700">
    <property type="entry name" value="PAS-assoc_C"/>
</dbReference>
<feature type="domain" description="PAC" evidence="11">
    <location>
        <begin position="225"/>
        <end position="278"/>
    </location>
</feature>
<feature type="domain" description="PAS" evidence="10">
    <location>
        <begin position="570"/>
        <end position="598"/>
    </location>
</feature>
<dbReference type="PROSITE" id="PS50109">
    <property type="entry name" value="HIS_KIN"/>
    <property type="match status" value="1"/>
</dbReference>
<dbReference type="CDD" id="cd17546">
    <property type="entry name" value="REC_hyHK_CKI1_RcsC-like"/>
    <property type="match status" value="1"/>
</dbReference>
<dbReference type="Pfam" id="PF08447">
    <property type="entry name" value="PAS_3"/>
    <property type="match status" value="3"/>
</dbReference>
<accession>A0A9X3F9Q9</accession>
<evidence type="ECO:0000256" key="4">
    <source>
        <dbReference type="ARBA" id="ARBA00022679"/>
    </source>
</evidence>
<dbReference type="NCBIfam" id="TIGR00229">
    <property type="entry name" value="sensory_box"/>
    <property type="match status" value="2"/>
</dbReference>
<dbReference type="InterPro" id="IPR035965">
    <property type="entry name" value="PAS-like_dom_sf"/>
</dbReference>
<dbReference type="SMART" id="SM00448">
    <property type="entry name" value="REC"/>
    <property type="match status" value="1"/>
</dbReference>
<dbReference type="EMBL" id="JAPOHD010000066">
    <property type="protein sequence ID" value="MCY1723126.1"/>
    <property type="molecule type" value="Genomic_DNA"/>
</dbReference>
<feature type="domain" description="PAC" evidence="11">
    <location>
        <begin position="362"/>
        <end position="414"/>
    </location>
</feature>
<dbReference type="Proteomes" id="UP001145087">
    <property type="component" value="Unassembled WGS sequence"/>
</dbReference>
<evidence type="ECO:0000259" key="11">
    <source>
        <dbReference type="PROSITE" id="PS50113"/>
    </source>
</evidence>
<dbReference type="SMART" id="SM00091">
    <property type="entry name" value="PAS"/>
    <property type="match status" value="5"/>
</dbReference>
<dbReference type="Gene3D" id="1.10.287.130">
    <property type="match status" value="1"/>
</dbReference>
<evidence type="ECO:0000256" key="1">
    <source>
        <dbReference type="ARBA" id="ARBA00000085"/>
    </source>
</evidence>
<feature type="domain" description="Response regulatory" evidence="9">
    <location>
        <begin position="933"/>
        <end position="1048"/>
    </location>
</feature>
<dbReference type="Gene3D" id="3.30.565.10">
    <property type="entry name" value="Histidine kinase-like ATPase, C-terminal domain"/>
    <property type="match status" value="1"/>
</dbReference>
<dbReference type="Pfam" id="PF13426">
    <property type="entry name" value="PAS_9"/>
    <property type="match status" value="1"/>
</dbReference>
<dbReference type="PANTHER" id="PTHR45339:SF1">
    <property type="entry name" value="HYBRID SIGNAL TRANSDUCTION HISTIDINE KINASE J"/>
    <property type="match status" value="1"/>
</dbReference>
<dbReference type="Gene3D" id="3.40.50.2300">
    <property type="match status" value="1"/>
</dbReference>
<feature type="modified residue" description="4-aspartylphosphate" evidence="7">
    <location>
        <position position="983"/>
    </location>
</feature>
<dbReference type="InterPro" id="IPR004358">
    <property type="entry name" value="Sig_transdc_His_kin-like_C"/>
</dbReference>
<evidence type="ECO:0000256" key="6">
    <source>
        <dbReference type="ARBA" id="ARBA00023012"/>
    </source>
</evidence>
<dbReference type="InterPro" id="IPR036890">
    <property type="entry name" value="HATPase_C_sf"/>
</dbReference>
<dbReference type="InterPro" id="IPR011006">
    <property type="entry name" value="CheY-like_superfamily"/>
</dbReference>
<name>A0A9X3F9Q9_9BACT</name>
<comment type="catalytic activity">
    <reaction evidence="1">
        <text>ATP + protein L-histidine = ADP + protein N-phospho-L-histidine.</text>
        <dbReference type="EC" id="2.7.13.3"/>
    </reaction>
</comment>